<accession>A0A3B0XEY9</accession>
<sequence>MRVNFKQGIVSHQAGGFLTISGSVVTLTAANRPVTLTLAHKNVNYAHSEDNTVNVAWFGPFTETNYWLYWDFNPLTFVRTFEHTILEPVAQSVPPGAGNAPITGAIPGAAGLGSFLVDEFYDLPLGKPFAIINSTLNNGNYTVSNVLYDSNTGISTINVNEPVASNIADGEATLDLDSNGNPLYVDGRHWFNTTTHVHSVLNGSIWTPVLRVFAAQLFNGTTFISMSQNSQFGDFTGTQIGNNNSVFSGRVLFDESSKPMRRDDGTFFTTEDQFFTNQSRVDALRLESNVTRAQSVEPSLSAFSVVAWTGDGQISSAAYEDVGRTVVGLLTENLSNLEVGAVIVQGTVTNPLWNWTQGATPTPVGSELWVEDGLLVTIDPHISDPVKYQQPRVPIARVLDKDTIIFEQGLGGVGPIGPQGAIAGLPPADTTNLGGVTLITSSSDPLRAFVISDTDPRLTNARSPLAHIHQASDISFLAGGGIISSDVQSALTELGNTKISSTGGIMTGALTIATSPVNALDAASKQYVDSLVSGLIWLEAVDGVNLISDVIIVEPSSPNLGDSYVLPNNVLPTASPPETWAGSTGEVLVWDGTIWQNLGQIEDMHVLGSIRIGIAMQTITVPSGSFLNRKNQIVTYDALGAIEGFEIPVNNNAIFVESDASLFAFNQYVFDGTVWIKFSGGSSQAITGDGLTIDVSSGT</sequence>
<name>A0A3B0XEY9_9ZZZZ</name>
<evidence type="ECO:0000313" key="1">
    <source>
        <dbReference type="EMBL" id="VAW66251.1"/>
    </source>
</evidence>
<feature type="non-terminal residue" evidence="1">
    <location>
        <position position="699"/>
    </location>
</feature>
<dbReference type="EMBL" id="UOFH01000340">
    <property type="protein sequence ID" value="VAW66251.1"/>
    <property type="molecule type" value="Genomic_DNA"/>
</dbReference>
<protein>
    <submittedName>
        <fullName evidence="1">Uncharacterized protein</fullName>
    </submittedName>
</protein>
<proteinExistence type="predicted"/>
<reference evidence="1" key="1">
    <citation type="submission" date="2018-06" db="EMBL/GenBank/DDBJ databases">
        <authorList>
            <person name="Zhirakovskaya E."/>
        </authorList>
    </citation>
    <scope>NUCLEOTIDE SEQUENCE</scope>
</reference>
<dbReference type="AlphaFoldDB" id="A0A3B0XEY9"/>
<gene>
    <name evidence="1" type="ORF">MNBD_GAMMA08-271</name>
</gene>
<organism evidence="1">
    <name type="scientific">hydrothermal vent metagenome</name>
    <dbReference type="NCBI Taxonomy" id="652676"/>
    <lineage>
        <taxon>unclassified sequences</taxon>
        <taxon>metagenomes</taxon>
        <taxon>ecological metagenomes</taxon>
    </lineage>
</organism>